<keyword evidence="2" id="KW-1185">Reference proteome</keyword>
<gene>
    <name evidence="1" type="ORF">BaRGS_00012916</name>
</gene>
<evidence type="ECO:0000313" key="1">
    <source>
        <dbReference type="EMBL" id="KAK7495926.1"/>
    </source>
</evidence>
<protein>
    <submittedName>
        <fullName evidence="1">Uncharacterized protein</fullName>
    </submittedName>
</protein>
<dbReference type="Proteomes" id="UP001519460">
    <property type="component" value="Unassembled WGS sequence"/>
</dbReference>
<sequence length="83" mass="9345">MSAMREREAVSSRLVAEPVDISERFFICVIDASDEEFLFLLPFQWVGMALAFQVLPAKPCCSAHEVHHLEGSIGFMLPKSEFV</sequence>
<accession>A0ABD0L8P8</accession>
<dbReference type="AlphaFoldDB" id="A0ABD0L8P8"/>
<dbReference type="EMBL" id="JACVVK020000071">
    <property type="protein sequence ID" value="KAK7495926.1"/>
    <property type="molecule type" value="Genomic_DNA"/>
</dbReference>
<comment type="caution">
    <text evidence="1">The sequence shown here is derived from an EMBL/GenBank/DDBJ whole genome shotgun (WGS) entry which is preliminary data.</text>
</comment>
<name>A0ABD0L8P8_9CAEN</name>
<proteinExistence type="predicted"/>
<organism evidence="1 2">
    <name type="scientific">Batillaria attramentaria</name>
    <dbReference type="NCBI Taxonomy" id="370345"/>
    <lineage>
        <taxon>Eukaryota</taxon>
        <taxon>Metazoa</taxon>
        <taxon>Spiralia</taxon>
        <taxon>Lophotrochozoa</taxon>
        <taxon>Mollusca</taxon>
        <taxon>Gastropoda</taxon>
        <taxon>Caenogastropoda</taxon>
        <taxon>Sorbeoconcha</taxon>
        <taxon>Cerithioidea</taxon>
        <taxon>Batillariidae</taxon>
        <taxon>Batillaria</taxon>
    </lineage>
</organism>
<evidence type="ECO:0000313" key="2">
    <source>
        <dbReference type="Proteomes" id="UP001519460"/>
    </source>
</evidence>
<reference evidence="1 2" key="1">
    <citation type="journal article" date="2023" name="Sci. Data">
        <title>Genome assembly of the Korean intertidal mud-creeper Batillaria attramentaria.</title>
        <authorList>
            <person name="Patra A.K."/>
            <person name="Ho P.T."/>
            <person name="Jun S."/>
            <person name="Lee S.J."/>
            <person name="Kim Y."/>
            <person name="Won Y.J."/>
        </authorList>
    </citation>
    <scope>NUCLEOTIDE SEQUENCE [LARGE SCALE GENOMIC DNA]</scope>
    <source>
        <strain evidence="1">Wonlab-2016</strain>
    </source>
</reference>